<dbReference type="SUPFAM" id="SSF53335">
    <property type="entry name" value="S-adenosyl-L-methionine-dependent methyltransferases"/>
    <property type="match status" value="1"/>
</dbReference>
<evidence type="ECO:0000313" key="2">
    <source>
        <dbReference type="Proteomes" id="UP000254841"/>
    </source>
</evidence>
<dbReference type="Gene3D" id="3.40.50.150">
    <property type="entry name" value="Vaccinia Virus protein VP39"/>
    <property type="match status" value="1"/>
</dbReference>
<name>A0A377J536_9HELI</name>
<dbReference type="EMBL" id="UGHV01000001">
    <property type="protein sequence ID" value="STO97560.1"/>
    <property type="molecule type" value="Genomic_DNA"/>
</dbReference>
<dbReference type="RefSeq" id="WP_258552239.1">
    <property type="nucleotide sequence ID" value="NZ_UGHV01000001.1"/>
</dbReference>
<evidence type="ECO:0008006" key="3">
    <source>
        <dbReference type="Google" id="ProtNLM"/>
    </source>
</evidence>
<gene>
    <name evidence="1" type="ORF">NCTC12410_01392</name>
</gene>
<dbReference type="AlphaFoldDB" id="A0A377J536"/>
<protein>
    <recommendedName>
        <fullName evidence="3">Class I SAM-dependent methyltransferase</fullName>
    </recommendedName>
</protein>
<dbReference type="Pfam" id="PF13489">
    <property type="entry name" value="Methyltransf_23"/>
    <property type="match status" value="1"/>
</dbReference>
<organism evidence="1 2">
    <name type="scientific">Helicobacter canis</name>
    <dbReference type="NCBI Taxonomy" id="29419"/>
    <lineage>
        <taxon>Bacteria</taxon>
        <taxon>Pseudomonadati</taxon>
        <taxon>Campylobacterota</taxon>
        <taxon>Epsilonproteobacteria</taxon>
        <taxon>Campylobacterales</taxon>
        <taxon>Helicobacteraceae</taxon>
        <taxon>Helicobacter</taxon>
    </lineage>
</organism>
<dbReference type="Proteomes" id="UP000254841">
    <property type="component" value="Unassembled WGS sequence"/>
</dbReference>
<sequence>MNEKILLDFGGGSGLLVRLLRDVGIDSYWSDKYCENLFARGFEWDSNTTPTMATCFEVFEHLPNPREEIDSMLRVCPNLLFSTELLPCPIPESSGTNTWWYYGFSHGQHISFYTYQSLELIAKAHNLHFCSYGGLHLFSQSYISPLYFKWLIRLAHRGLFTFIKKCFHSKTMSDCEKLSQTSL</sequence>
<evidence type="ECO:0000313" key="1">
    <source>
        <dbReference type="EMBL" id="STO97560.1"/>
    </source>
</evidence>
<dbReference type="InterPro" id="IPR029063">
    <property type="entry name" value="SAM-dependent_MTases_sf"/>
</dbReference>
<reference evidence="1 2" key="1">
    <citation type="submission" date="2018-06" db="EMBL/GenBank/DDBJ databases">
        <authorList>
            <consortium name="Pathogen Informatics"/>
            <person name="Doyle S."/>
        </authorList>
    </citation>
    <scope>NUCLEOTIDE SEQUENCE [LARGE SCALE GENOMIC DNA]</scope>
    <source>
        <strain evidence="1 2">NCTC12410</strain>
    </source>
</reference>
<proteinExistence type="predicted"/>
<accession>A0A377J536</accession>